<reference evidence="2" key="2">
    <citation type="submission" date="2021-09" db="EMBL/GenBank/DDBJ databases">
        <authorList>
            <person name="Gilroy R."/>
        </authorList>
    </citation>
    <scope>NUCLEOTIDE SEQUENCE</scope>
    <source>
        <strain evidence="2">ChiGjej6B6-11269</strain>
    </source>
</reference>
<proteinExistence type="predicted"/>
<accession>A0A9D2UY09</accession>
<gene>
    <name evidence="2" type="ORF">K8U77_08570</name>
</gene>
<evidence type="ECO:0000313" key="3">
    <source>
        <dbReference type="Proteomes" id="UP000786989"/>
    </source>
</evidence>
<evidence type="ECO:0000256" key="1">
    <source>
        <dbReference type="SAM" id="Phobius"/>
    </source>
</evidence>
<evidence type="ECO:0000313" key="2">
    <source>
        <dbReference type="EMBL" id="HJF66148.1"/>
    </source>
</evidence>
<feature type="transmembrane region" description="Helical" evidence="1">
    <location>
        <begin position="59"/>
        <end position="80"/>
    </location>
</feature>
<keyword evidence="1" id="KW-1133">Transmembrane helix</keyword>
<sequence length="252" mass="28461">MRIMCAYAICGIEEDLMYCRECGQELGEGEYCRNCGAKRLAAPEEEPVKKKGLSKRARIVLIANASVCLVLVAVVAYAFATARHWTKVDVPEQPETFHTETYETGKYIVHMDDEPVCYVGQSWQECTNAYIAEYNRECTKPLGYGSGSESKAGFQFRSQARFDNPDEVDGFLRPVANFKFYNPSEELCNDYKAMIEDMQSKGSQWSYVASLGDWGHLYSEPEVKSKQVSNNDYKPAITHEAVCYLGFIGECE</sequence>
<keyword evidence="1" id="KW-0812">Transmembrane</keyword>
<keyword evidence="1" id="KW-0472">Membrane</keyword>
<name>A0A9D2UY09_9ACTN</name>
<dbReference type="EMBL" id="DYWI01000165">
    <property type="protein sequence ID" value="HJF66148.1"/>
    <property type="molecule type" value="Genomic_DNA"/>
</dbReference>
<protein>
    <submittedName>
        <fullName evidence="2">Uncharacterized protein</fullName>
    </submittedName>
</protein>
<reference evidence="2" key="1">
    <citation type="journal article" date="2021" name="PeerJ">
        <title>Extensive microbial diversity within the chicken gut microbiome revealed by metagenomics and culture.</title>
        <authorList>
            <person name="Gilroy R."/>
            <person name="Ravi A."/>
            <person name="Getino M."/>
            <person name="Pursley I."/>
            <person name="Horton D.L."/>
            <person name="Alikhan N.F."/>
            <person name="Baker D."/>
            <person name="Gharbi K."/>
            <person name="Hall N."/>
            <person name="Watson M."/>
            <person name="Adriaenssens E.M."/>
            <person name="Foster-Nyarko E."/>
            <person name="Jarju S."/>
            <person name="Secka A."/>
            <person name="Antonio M."/>
            <person name="Oren A."/>
            <person name="Chaudhuri R.R."/>
            <person name="La Ragione R."/>
            <person name="Hildebrand F."/>
            <person name="Pallen M.J."/>
        </authorList>
    </citation>
    <scope>NUCLEOTIDE SEQUENCE</scope>
    <source>
        <strain evidence="2">ChiGjej6B6-11269</strain>
    </source>
</reference>
<dbReference type="AlphaFoldDB" id="A0A9D2UY09"/>
<organism evidence="2 3">
    <name type="scientific">Slackia equolifaciens</name>
    <dbReference type="NCBI Taxonomy" id="498718"/>
    <lineage>
        <taxon>Bacteria</taxon>
        <taxon>Bacillati</taxon>
        <taxon>Actinomycetota</taxon>
        <taxon>Coriobacteriia</taxon>
        <taxon>Eggerthellales</taxon>
        <taxon>Eggerthellaceae</taxon>
        <taxon>Slackia</taxon>
    </lineage>
</organism>
<comment type="caution">
    <text evidence="2">The sequence shown here is derived from an EMBL/GenBank/DDBJ whole genome shotgun (WGS) entry which is preliminary data.</text>
</comment>
<dbReference type="Proteomes" id="UP000786989">
    <property type="component" value="Unassembled WGS sequence"/>
</dbReference>